<dbReference type="GO" id="GO:0000166">
    <property type="term" value="F:nucleotide binding"/>
    <property type="evidence" value="ECO:0007669"/>
    <property type="project" value="UniProtKB-KW"/>
</dbReference>
<keyword evidence="6" id="KW-0285">Flavoprotein</keyword>
<organism evidence="13 14">
    <name type="scientific">Staphylococcus saprophyticus</name>
    <dbReference type="NCBI Taxonomy" id="29385"/>
    <lineage>
        <taxon>Bacteria</taxon>
        <taxon>Bacillati</taxon>
        <taxon>Bacillota</taxon>
        <taxon>Bacilli</taxon>
        <taxon>Bacillales</taxon>
        <taxon>Staphylococcaceae</taxon>
        <taxon>Staphylococcus</taxon>
    </lineage>
</organism>
<sequence>MKLSTRVTGLLNVKYPIIQAGMAGSTTPELVATVSNAGGLGTIGAGYFRSDRLEQEITYVQELTDLPYAVNLFVPSDKLYIPEKVEHMNAWLKPYRRAFNIEEPVINMTEKQQFEDAIDLVIEKGVPAVSFTFGIPEQTVIEKLKERHIKLIGTATSVEEAIANESAGMDMVIAQGSEAGGHRGAFSETASQLTPLIGTMSLVPQMVDQINIPVVAAGGIMDGRGLVASMVLGAEGVQMGTAFLTSDESGASQLYKHAISQSKETDTVVTNVITGKPARGIDNEFIHKMNEYDDEIPDYPIQNQLTNALRKEAANKGNAQWTHLWSGQSPRLVQHMSAWALIENVVKQANEIMNR</sequence>
<evidence type="ECO:0000256" key="5">
    <source>
        <dbReference type="ARBA" id="ARBA00022575"/>
    </source>
</evidence>
<evidence type="ECO:0000256" key="2">
    <source>
        <dbReference type="ARBA" id="ARBA00003535"/>
    </source>
</evidence>
<dbReference type="InterPro" id="IPR004136">
    <property type="entry name" value="NMO"/>
</dbReference>
<evidence type="ECO:0000256" key="6">
    <source>
        <dbReference type="ARBA" id="ARBA00022630"/>
    </source>
</evidence>
<evidence type="ECO:0000256" key="10">
    <source>
        <dbReference type="ARBA" id="ARBA00023033"/>
    </source>
</evidence>
<dbReference type="PANTHER" id="PTHR42747">
    <property type="entry name" value="NITRONATE MONOOXYGENASE-RELATED"/>
    <property type="match status" value="1"/>
</dbReference>
<dbReference type="EMBL" id="UHED01000001">
    <property type="protein sequence ID" value="SUM83584.1"/>
    <property type="molecule type" value="Genomic_DNA"/>
</dbReference>
<gene>
    <name evidence="13" type="ORF">NCTC7688_02102</name>
</gene>
<dbReference type="InterPro" id="IPR013785">
    <property type="entry name" value="Aldolase_TIM"/>
</dbReference>
<evidence type="ECO:0000256" key="9">
    <source>
        <dbReference type="ARBA" id="ARBA00023002"/>
    </source>
</evidence>
<dbReference type="FunFam" id="3.20.20.70:FF:000154">
    <property type="entry name" value="Probable nitronate monooxygenase"/>
    <property type="match status" value="1"/>
</dbReference>
<dbReference type="GO" id="GO:0018580">
    <property type="term" value="F:nitronate monooxygenase activity"/>
    <property type="evidence" value="ECO:0007669"/>
    <property type="project" value="InterPro"/>
</dbReference>
<keyword evidence="5" id="KW-0216">Detoxification</keyword>
<dbReference type="GO" id="GO:0051213">
    <property type="term" value="F:dioxygenase activity"/>
    <property type="evidence" value="ECO:0007669"/>
    <property type="project" value="UniProtKB-KW"/>
</dbReference>
<proteinExistence type="inferred from homology"/>
<evidence type="ECO:0000313" key="14">
    <source>
        <dbReference type="Proteomes" id="UP000254707"/>
    </source>
</evidence>
<keyword evidence="13" id="KW-0223">Dioxygenase</keyword>
<keyword evidence="9 13" id="KW-0560">Oxidoreductase</keyword>
<comment type="similarity">
    <text evidence="3">Belongs to the nitronate monooxygenase family. NMO class I subfamily.</text>
</comment>
<evidence type="ECO:0000313" key="13">
    <source>
        <dbReference type="EMBL" id="SUM83584.1"/>
    </source>
</evidence>
<evidence type="ECO:0000256" key="11">
    <source>
        <dbReference type="ARBA" id="ARBA00031155"/>
    </source>
</evidence>
<dbReference type="GO" id="GO:0009636">
    <property type="term" value="P:response to toxic substance"/>
    <property type="evidence" value="ECO:0007669"/>
    <property type="project" value="UniProtKB-KW"/>
</dbReference>
<evidence type="ECO:0000256" key="3">
    <source>
        <dbReference type="ARBA" id="ARBA00009881"/>
    </source>
</evidence>
<dbReference type="Proteomes" id="UP000254707">
    <property type="component" value="Unassembled WGS sequence"/>
</dbReference>
<comment type="function">
    <text evidence="2">Nitronate monooxygenase that uses molecular oxygen to catalyze the oxidative denitrification of alkyl nitronates. Acts on propionate 3-nitronate (P3N), the presumed physiological substrate. Probably functions in the detoxification of P3N, a metabolic poison produced by plants and fungi as a defense mechanism.</text>
</comment>
<dbReference type="AlphaFoldDB" id="A0A380HQC7"/>
<evidence type="ECO:0000256" key="4">
    <source>
        <dbReference type="ARBA" id="ARBA00013457"/>
    </source>
</evidence>
<comment type="cofactor">
    <cofactor evidence="1">
        <name>FMN</name>
        <dbReference type="ChEBI" id="CHEBI:58210"/>
    </cofactor>
</comment>
<comment type="catalytic activity">
    <reaction evidence="12">
        <text>3 propionate 3-nitronate + 3 O2 + H2O = 3 3-oxopropanoate + 2 nitrate + nitrite + H2O2 + 3 H(+)</text>
        <dbReference type="Rhea" id="RHEA:57332"/>
        <dbReference type="ChEBI" id="CHEBI:15377"/>
        <dbReference type="ChEBI" id="CHEBI:15378"/>
        <dbReference type="ChEBI" id="CHEBI:15379"/>
        <dbReference type="ChEBI" id="CHEBI:16240"/>
        <dbReference type="ChEBI" id="CHEBI:16301"/>
        <dbReference type="ChEBI" id="CHEBI:17632"/>
        <dbReference type="ChEBI" id="CHEBI:33190"/>
        <dbReference type="ChEBI" id="CHEBI:136067"/>
    </reaction>
</comment>
<protein>
    <recommendedName>
        <fullName evidence="4">Probable nitronate monooxygenase</fullName>
    </recommendedName>
    <alternativeName>
        <fullName evidence="11">Propionate 3-nitronate monooxygenase</fullName>
    </alternativeName>
</protein>
<evidence type="ECO:0000256" key="8">
    <source>
        <dbReference type="ARBA" id="ARBA00022741"/>
    </source>
</evidence>
<accession>A0A380HQC7</accession>
<dbReference type="RefSeq" id="WP_041079618.1">
    <property type="nucleotide sequence ID" value="NZ_CP031196.1"/>
</dbReference>
<dbReference type="PANTHER" id="PTHR42747:SF3">
    <property type="entry name" value="NITRONATE MONOOXYGENASE-RELATED"/>
    <property type="match status" value="1"/>
</dbReference>
<name>A0A380HQC7_STASA</name>
<keyword evidence="10" id="KW-0503">Monooxygenase</keyword>
<reference evidence="13 14" key="1">
    <citation type="submission" date="2018-06" db="EMBL/GenBank/DDBJ databases">
        <authorList>
            <consortium name="Pathogen Informatics"/>
            <person name="Doyle S."/>
        </authorList>
    </citation>
    <scope>NUCLEOTIDE SEQUENCE [LARGE SCALE GENOMIC DNA]</scope>
    <source>
        <strain evidence="13 14">NCTC7688</strain>
    </source>
</reference>
<evidence type="ECO:0000256" key="7">
    <source>
        <dbReference type="ARBA" id="ARBA00022643"/>
    </source>
</evidence>
<dbReference type="Pfam" id="PF03060">
    <property type="entry name" value="NMO"/>
    <property type="match status" value="1"/>
</dbReference>
<keyword evidence="7" id="KW-0288">FMN</keyword>
<dbReference type="SUPFAM" id="SSF51412">
    <property type="entry name" value="Inosine monophosphate dehydrogenase (IMPDH)"/>
    <property type="match status" value="1"/>
</dbReference>
<evidence type="ECO:0000256" key="12">
    <source>
        <dbReference type="ARBA" id="ARBA00049401"/>
    </source>
</evidence>
<dbReference type="CDD" id="cd04730">
    <property type="entry name" value="NPD_like"/>
    <property type="match status" value="1"/>
</dbReference>
<keyword evidence="8" id="KW-0547">Nucleotide-binding</keyword>
<dbReference type="Gene3D" id="3.20.20.70">
    <property type="entry name" value="Aldolase class I"/>
    <property type="match status" value="1"/>
</dbReference>
<evidence type="ECO:0000256" key="1">
    <source>
        <dbReference type="ARBA" id="ARBA00001917"/>
    </source>
</evidence>